<dbReference type="AlphaFoldDB" id="A0A2T7P864"/>
<keyword evidence="3" id="KW-1185">Reference proteome</keyword>
<dbReference type="EMBL" id="PZQS01000005">
    <property type="protein sequence ID" value="PVD29586.1"/>
    <property type="molecule type" value="Genomic_DNA"/>
</dbReference>
<gene>
    <name evidence="2" type="ORF">C0Q70_08840</name>
</gene>
<reference evidence="2 3" key="1">
    <citation type="submission" date="2018-04" db="EMBL/GenBank/DDBJ databases">
        <title>The genome of golden apple snail Pomacea canaliculata provides insight into stress tolerance and invasive adaptation.</title>
        <authorList>
            <person name="Liu C."/>
            <person name="Liu B."/>
            <person name="Ren Y."/>
            <person name="Zhang Y."/>
            <person name="Wang H."/>
            <person name="Li S."/>
            <person name="Jiang F."/>
            <person name="Yin L."/>
            <person name="Zhang G."/>
            <person name="Qian W."/>
            <person name="Fan W."/>
        </authorList>
    </citation>
    <scope>NUCLEOTIDE SEQUENCE [LARGE SCALE GENOMIC DNA]</scope>
    <source>
        <strain evidence="2">SZHN2017</strain>
        <tissue evidence="2">Muscle</tissue>
    </source>
</reference>
<dbReference type="Proteomes" id="UP000245119">
    <property type="component" value="Linkage Group LG5"/>
</dbReference>
<evidence type="ECO:0000259" key="1">
    <source>
        <dbReference type="Pfam" id="PF09350"/>
    </source>
</evidence>
<accession>A0A2T7P864</accession>
<dbReference type="Pfam" id="PF09350">
    <property type="entry name" value="DJC28_CD"/>
    <property type="match status" value="1"/>
</dbReference>
<proteinExistence type="predicted"/>
<comment type="caution">
    <text evidence="2">The sequence shown here is derived from an EMBL/GenBank/DDBJ whole genome shotgun (WGS) entry which is preliminary data.</text>
</comment>
<dbReference type="OrthoDB" id="1922282at2759"/>
<protein>
    <recommendedName>
        <fullName evidence="1">DnaJ homologue subfamily C member 28 conserved domain-containing protein</fullName>
    </recommendedName>
</protein>
<evidence type="ECO:0000313" key="3">
    <source>
        <dbReference type="Proteomes" id="UP000245119"/>
    </source>
</evidence>
<evidence type="ECO:0000313" key="2">
    <source>
        <dbReference type="EMBL" id="PVD29586.1"/>
    </source>
</evidence>
<organism evidence="2 3">
    <name type="scientific">Pomacea canaliculata</name>
    <name type="common">Golden apple snail</name>
    <dbReference type="NCBI Taxonomy" id="400727"/>
    <lineage>
        <taxon>Eukaryota</taxon>
        <taxon>Metazoa</taxon>
        <taxon>Spiralia</taxon>
        <taxon>Lophotrochozoa</taxon>
        <taxon>Mollusca</taxon>
        <taxon>Gastropoda</taxon>
        <taxon>Caenogastropoda</taxon>
        <taxon>Architaenioglossa</taxon>
        <taxon>Ampullarioidea</taxon>
        <taxon>Ampullariidae</taxon>
        <taxon>Pomacea</taxon>
    </lineage>
</organism>
<dbReference type="PANTHER" id="PTHR39158">
    <property type="entry name" value="OS08G0560600 PROTEIN"/>
    <property type="match status" value="1"/>
</dbReference>
<feature type="domain" description="DnaJ homologue subfamily C member 28 conserved" evidence="1">
    <location>
        <begin position="90"/>
        <end position="158"/>
    </location>
</feature>
<dbReference type="InterPro" id="IPR052573">
    <property type="entry name" value="DnaJ_C_subfamily_28"/>
</dbReference>
<sequence>MEEEEKEAEVIFDIKHTVPQHRQYLEFEGVGFGTPAQRQRQYQQYKVVRATENVYQHRVQKLAAHTEDSLVLKDKQQAKKTVISNALHRLVEDLIQESMKRGDFDNLPGQGKPLDYSAHNPLVDSATYNINKILVNNGYAPEWITLSSDIRKEIKQARENLAVAHKRRSENPTSAYDARFWQQTVVKFRTDIKEINAKIDKYNLIVPFLEKQKMPYSAEREVRRVLENLDQYLPSDGSYSYNVSLMAETYQSLPNQSIDWRQVWHDIKQIFKAGKQ</sequence>
<dbReference type="PANTHER" id="PTHR39158:SF1">
    <property type="entry name" value="DNAJ HOMOLOG SUBFAMILY C MEMBER 28"/>
    <property type="match status" value="1"/>
</dbReference>
<dbReference type="InterPro" id="IPR018961">
    <property type="entry name" value="DnaJ_homolog_subfam-C_membr-28"/>
</dbReference>
<name>A0A2T7P864_POMCA</name>